<evidence type="ECO:0000313" key="5">
    <source>
        <dbReference type="Proteomes" id="UP000662703"/>
    </source>
</evidence>
<keyword evidence="1 4" id="KW-0812">Transmembrane</keyword>
<evidence type="ECO:0000259" key="2">
    <source>
        <dbReference type="Pfam" id="PF04773"/>
    </source>
</evidence>
<feature type="domain" description="FecR protein" evidence="2">
    <location>
        <begin position="120"/>
        <end position="208"/>
    </location>
</feature>
<comment type="caution">
    <text evidence="4">The sequence shown here is derived from an EMBL/GenBank/DDBJ whole genome shotgun (WGS) entry which is preliminary data.</text>
</comment>
<evidence type="ECO:0000259" key="3">
    <source>
        <dbReference type="Pfam" id="PF16220"/>
    </source>
</evidence>
<keyword evidence="1" id="KW-1133">Transmembrane helix</keyword>
<sequence>MSHATPDPEVLSQAADWFALLRSGDASSEDTRRWRHWLAQHPAHRQGWALVERIQQQFEAATGDHPAQADATLRRARDNRLRRRSLLKGLALMLGAGGLGWAGWRTDAVQQRLAVWSAPYRTGVGEIRAWTLADGGRLWLNTDSAVDGVDADGPVRPLRLLRGEMLLETGGPVRVDTPAGSLRPLGTRFTVRLDEHHTLVAVHEGRVEIVTAEGRRRVIPAGRQTRFSDHAIDPPRPVETAREAWHRGVLAADDIRLADLLAELARYRHGYLNVSPAVADLRVFGGFPLTDTDQALAMLEAVLPIQVTHPLPGWTEVRPRAPEK</sequence>
<evidence type="ECO:0000313" key="4">
    <source>
        <dbReference type="EMBL" id="MBF5056379.1"/>
    </source>
</evidence>
<name>A0ABS0AR23_9GAMM</name>
<dbReference type="PIRSF" id="PIRSF018266">
    <property type="entry name" value="FecR"/>
    <property type="match status" value="1"/>
</dbReference>
<dbReference type="InterPro" id="IPR006860">
    <property type="entry name" value="FecR"/>
</dbReference>
<dbReference type="Gene3D" id="2.60.120.1440">
    <property type="match status" value="1"/>
</dbReference>
<organism evidence="4 5">
    <name type="scientific">Alloalcanivorax profundimaris</name>
    <dbReference type="NCBI Taxonomy" id="2735259"/>
    <lineage>
        <taxon>Bacteria</taxon>
        <taxon>Pseudomonadati</taxon>
        <taxon>Pseudomonadota</taxon>
        <taxon>Gammaproteobacteria</taxon>
        <taxon>Oceanospirillales</taxon>
        <taxon>Alcanivoracaceae</taxon>
        <taxon>Alloalcanivorax</taxon>
    </lineage>
</organism>
<feature type="transmembrane region" description="Helical" evidence="1">
    <location>
        <begin position="85"/>
        <end position="104"/>
    </location>
</feature>
<gene>
    <name evidence="4" type="ORF">Y5W_01673</name>
</gene>
<reference evidence="4 5" key="1">
    <citation type="submission" date="2012-09" db="EMBL/GenBank/DDBJ databases">
        <title>Genome Sequence of alkane-degrading Bacterium Alcanivorax sp. 521-1.</title>
        <authorList>
            <person name="Lai Q."/>
            <person name="Shao Z."/>
        </authorList>
    </citation>
    <scope>NUCLEOTIDE SEQUENCE [LARGE SCALE GENOMIC DNA]</scope>
    <source>
        <strain evidence="4 5">521-1</strain>
    </source>
</reference>
<dbReference type="InterPro" id="IPR032623">
    <property type="entry name" value="FecR_N"/>
</dbReference>
<keyword evidence="1" id="KW-0472">Membrane</keyword>
<dbReference type="Pfam" id="PF04773">
    <property type="entry name" value="FecR"/>
    <property type="match status" value="1"/>
</dbReference>
<dbReference type="Pfam" id="PF16220">
    <property type="entry name" value="DUF4880"/>
    <property type="match status" value="1"/>
</dbReference>
<dbReference type="PANTHER" id="PTHR30273">
    <property type="entry name" value="PERIPLASMIC SIGNAL SENSOR AND SIGMA FACTOR ACTIVATOR FECR-RELATED"/>
    <property type="match status" value="1"/>
</dbReference>
<accession>A0ABS0AR23</accession>
<dbReference type="Proteomes" id="UP000662703">
    <property type="component" value="Unassembled WGS sequence"/>
</dbReference>
<proteinExistence type="predicted"/>
<dbReference type="InterPro" id="IPR012373">
    <property type="entry name" value="Ferrdict_sens_TM"/>
</dbReference>
<protein>
    <submittedName>
        <fullName evidence="4">Transmembrane sensor</fullName>
    </submittedName>
</protein>
<keyword evidence="5" id="KW-1185">Reference proteome</keyword>
<dbReference type="EMBL" id="ARXX01000021">
    <property type="protein sequence ID" value="MBF5056379.1"/>
    <property type="molecule type" value="Genomic_DNA"/>
</dbReference>
<dbReference type="PANTHER" id="PTHR30273:SF2">
    <property type="entry name" value="PROTEIN FECR"/>
    <property type="match status" value="1"/>
</dbReference>
<dbReference type="RefSeq" id="WP_194864886.1">
    <property type="nucleotide sequence ID" value="NZ_ARXX01000021.1"/>
</dbReference>
<evidence type="ECO:0000256" key="1">
    <source>
        <dbReference type="SAM" id="Phobius"/>
    </source>
</evidence>
<feature type="domain" description="FecR N-terminal" evidence="3">
    <location>
        <begin position="13"/>
        <end position="53"/>
    </location>
</feature>